<reference evidence="1 2" key="1">
    <citation type="submission" date="2022-01" db="EMBL/GenBank/DDBJ databases">
        <title>A chromosomal length assembly of Cordylochernes scorpioides.</title>
        <authorList>
            <person name="Zeh D."/>
            <person name="Zeh J."/>
        </authorList>
    </citation>
    <scope>NUCLEOTIDE SEQUENCE [LARGE SCALE GENOMIC DNA]</scope>
    <source>
        <strain evidence="1">IN4F17</strain>
        <tissue evidence="1">Whole Body</tissue>
    </source>
</reference>
<proteinExistence type="predicted"/>
<dbReference type="Proteomes" id="UP001235939">
    <property type="component" value="Chromosome 14"/>
</dbReference>
<evidence type="ECO:0000313" key="2">
    <source>
        <dbReference type="Proteomes" id="UP001235939"/>
    </source>
</evidence>
<organism evidence="1 2">
    <name type="scientific">Cordylochernes scorpioides</name>
    <dbReference type="NCBI Taxonomy" id="51811"/>
    <lineage>
        <taxon>Eukaryota</taxon>
        <taxon>Metazoa</taxon>
        <taxon>Ecdysozoa</taxon>
        <taxon>Arthropoda</taxon>
        <taxon>Chelicerata</taxon>
        <taxon>Arachnida</taxon>
        <taxon>Pseudoscorpiones</taxon>
        <taxon>Cheliferoidea</taxon>
        <taxon>Chernetidae</taxon>
        <taxon>Cordylochernes</taxon>
    </lineage>
</organism>
<sequence>MPRYLDSKALQEREKRRMINQKRLYDKRHDVHSLPELQQGDGVRIIDQRVEGKVLHKSQEPRSYWVQTPQGKNSQKWIKMFEKVAKYNKWDETQSLANVVFYLEGTAAQWFDNNEDIIISWTQFKKNFCEVFGQK</sequence>
<evidence type="ECO:0000313" key="1">
    <source>
        <dbReference type="EMBL" id="UYV76748.1"/>
    </source>
</evidence>
<protein>
    <submittedName>
        <fullName evidence="1">K02A2.6-like</fullName>
    </submittedName>
</protein>
<gene>
    <name evidence="1" type="ORF">LAZ67_14001943</name>
</gene>
<dbReference type="EMBL" id="CP092876">
    <property type="protein sequence ID" value="UYV76748.1"/>
    <property type="molecule type" value="Genomic_DNA"/>
</dbReference>
<keyword evidence="2" id="KW-1185">Reference proteome</keyword>
<accession>A0ABY6L6V7</accession>
<name>A0ABY6L6V7_9ARAC</name>